<dbReference type="InterPro" id="IPR029044">
    <property type="entry name" value="Nucleotide-diphossugar_trans"/>
</dbReference>
<dbReference type="InterPro" id="IPR025877">
    <property type="entry name" value="MobA-like_NTP_Trfase"/>
</dbReference>
<dbReference type="Gene3D" id="3.90.550.10">
    <property type="entry name" value="Spore Coat Polysaccharide Biosynthesis Protein SpsA, Chain A"/>
    <property type="match status" value="1"/>
</dbReference>
<proteinExistence type="predicted"/>
<dbReference type="SUPFAM" id="SSF53448">
    <property type="entry name" value="Nucleotide-diphospho-sugar transferases"/>
    <property type="match status" value="1"/>
</dbReference>
<dbReference type="AlphaFoldDB" id="A0A6J4PEF8"/>
<evidence type="ECO:0000313" key="2">
    <source>
        <dbReference type="EMBL" id="CAA9411202.1"/>
    </source>
</evidence>
<name>A0A6J4PEF8_9ACTN</name>
<dbReference type="GO" id="GO:0061602">
    <property type="term" value="F:molybdenum cofactor cytidylyltransferase activity"/>
    <property type="evidence" value="ECO:0007669"/>
    <property type="project" value="UniProtKB-EC"/>
</dbReference>
<dbReference type="PANTHER" id="PTHR43777">
    <property type="entry name" value="MOLYBDENUM COFACTOR CYTIDYLYLTRANSFERASE"/>
    <property type="match status" value="1"/>
</dbReference>
<sequence length="210" mass="22138">MSGVSAVVLAAGAGSRFGGGKLLAPFRGRTLIEATLEGLRGAPVDETIVVVGAEGERLRSVSAAHGARVAVNRAWAEGMSTSVRAGFDACSPRSHAAVVVLGDQPLVGAGAVGRLVGAFEDGARMAVATYDGEMRNPALFAREVWPLLEREMSGDRGARAVLRRHPELVTEVPCDDVADPADVDTVEDLRRLEELAAPWSCGAIRQRRDR</sequence>
<organism evidence="2">
    <name type="scientific">uncultured Rubrobacteraceae bacterium</name>
    <dbReference type="NCBI Taxonomy" id="349277"/>
    <lineage>
        <taxon>Bacteria</taxon>
        <taxon>Bacillati</taxon>
        <taxon>Actinomycetota</taxon>
        <taxon>Rubrobacteria</taxon>
        <taxon>Rubrobacterales</taxon>
        <taxon>Rubrobacteraceae</taxon>
        <taxon>environmental samples</taxon>
    </lineage>
</organism>
<gene>
    <name evidence="2" type="ORF">AVDCRST_MAG03-1879</name>
</gene>
<dbReference type="EC" id="2.7.7.76" evidence="2"/>
<dbReference type="PANTHER" id="PTHR43777:SF1">
    <property type="entry name" value="MOLYBDENUM COFACTOR CYTIDYLYLTRANSFERASE"/>
    <property type="match status" value="1"/>
</dbReference>
<dbReference type="EMBL" id="CADCUT010000117">
    <property type="protein sequence ID" value="CAA9411202.1"/>
    <property type="molecule type" value="Genomic_DNA"/>
</dbReference>
<dbReference type="CDD" id="cd04182">
    <property type="entry name" value="GT_2_like_f"/>
    <property type="match status" value="1"/>
</dbReference>
<keyword evidence="2" id="KW-0808">Transferase</keyword>
<keyword evidence="2" id="KW-0548">Nucleotidyltransferase</keyword>
<accession>A0A6J4PEF8</accession>
<protein>
    <submittedName>
        <fullName evidence="2">Molybdenum cofactor cytidylyltransferase</fullName>
        <ecNumber evidence="2">2.7.7.76</ecNumber>
    </submittedName>
</protein>
<reference evidence="2" key="1">
    <citation type="submission" date="2020-02" db="EMBL/GenBank/DDBJ databases">
        <authorList>
            <person name="Meier V. D."/>
        </authorList>
    </citation>
    <scope>NUCLEOTIDE SEQUENCE</scope>
    <source>
        <strain evidence="2">AVDCRST_MAG03</strain>
    </source>
</reference>
<dbReference type="Pfam" id="PF12804">
    <property type="entry name" value="NTP_transf_3"/>
    <property type="match status" value="1"/>
</dbReference>
<feature type="domain" description="MobA-like NTP transferase" evidence="1">
    <location>
        <begin position="6"/>
        <end position="166"/>
    </location>
</feature>
<evidence type="ECO:0000259" key="1">
    <source>
        <dbReference type="Pfam" id="PF12804"/>
    </source>
</evidence>